<proteinExistence type="predicted"/>
<evidence type="ECO:0000313" key="2">
    <source>
        <dbReference type="Proteomes" id="UP000092482"/>
    </source>
</evidence>
<reference evidence="1 2" key="1">
    <citation type="submission" date="2016-03" db="EMBL/GenBank/DDBJ databases">
        <title>Shallow-sea hydrothermal system.</title>
        <authorList>
            <person name="Tang K."/>
        </authorList>
    </citation>
    <scope>NUCLEOTIDE SEQUENCE [LARGE SCALE GENOMIC DNA]</scope>
    <source>
        <strain evidence="1 2">JLT9</strain>
    </source>
</reference>
<dbReference type="Proteomes" id="UP000092482">
    <property type="component" value="Chromosome"/>
</dbReference>
<keyword evidence="2" id="KW-1185">Reference proteome</keyword>
<sequence>MANHVGALELPAAVARGTDRIHQWADPTLTDYVDRARRPRVDDLALTAWFWLLEPAAGPPWPQQAGLVAAWYERYDAAAEAATAAHDQRPCDLAS</sequence>
<protein>
    <submittedName>
        <fullName evidence="1">Uncharacterized protein</fullName>
    </submittedName>
</protein>
<evidence type="ECO:0000313" key="1">
    <source>
        <dbReference type="EMBL" id="ANS78972.1"/>
    </source>
</evidence>
<dbReference type="KEGG" id="serj:SGUI_1576"/>
<accession>A0A1B1NC19</accession>
<organism evidence="1 2">
    <name type="scientific">Serinicoccus hydrothermalis</name>
    <dbReference type="NCBI Taxonomy" id="1758689"/>
    <lineage>
        <taxon>Bacteria</taxon>
        <taxon>Bacillati</taxon>
        <taxon>Actinomycetota</taxon>
        <taxon>Actinomycetes</taxon>
        <taxon>Micrococcales</taxon>
        <taxon>Ornithinimicrobiaceae</taxon>
        <taxon>Serinicoccus</taxon>
    </lineage>
</organism>
<dbReference type="AlphaFoldDB" id="A0A1B1NC19"/>
<dbReference type="STRING" id="1758689.SGUI_1576"/>
<dbReference type="EMBL" id="CP014989">
    <property type="protein sequence ID" value="ANS78972.1"/>
    <property type="molecule type" value="Genomic_DNA"/>
</dbReference>
<gene>
    <name evidence="1" type="ORF">SGUI_1576</name>
</gene>
<name>A0A1B1NC19_9MICO</name>